<feature type="compositionally biased region" description="Basic residues" evidence="1">
    <location>
        <begin position="283"/>
        <end position="297"/>
    </location>
</feature>
<feature type="region of interest" description="Disordered" evidence="1">
    <location>
        <begin position="437"/>
        <end position="466"/>
    </location>
</feature>
<name>M7YFP6_TRIUA</name>
<dbReference type="eggNOG" id="ENOG502QVUH">
    <property type="taxonomic scope" value="Eukaryota"/>
</dbReference>
<dbReference type="EMBL" id="KD279398">
    <property type="protein sequence ID" value="EMS45982.1"/>
    <property type="molecule type" value="Genomic_DNA"/>
</dbReference>
<sequence length="630" mass="70502">MRMFAYGAPGDSPEDYGRMAESTTIECFYKFCRVVVAVFGPQYLGSPNVKDTARILAQNAARGFPGCLEASSACIGNGKTAHLLGRGCIKVPKAVAVWYLRQWPHTTYGFGTPSLCSPVFAKLVKGHSPLMNFEFNGWHYNKGYYLADVIYPRWSTFVKTISNPVPGGKNSHFAKTWSKDQMWDIMTCYVILHNMIIESEHEEPVFDTEPYYRQGPLAQVDHHLLATWTAFLNMRQEIRDPLSHSKDPRKKKGRGRDKDRKRRRLRRSRSYSSSPARSGSSRSRSRSRSKSKSRKRRADGMRHDASRDRVVQDYDNCQDPQNEKRSVEDVYSDEDAVADDYEKNVELKEMESPPSKDAHEPGEILPVNCESPEVEEDLELILRQKALENFRKFKGAMAMVGKTENNGTGKEVLTDSPQNTVTKFPEARSAVAPFQRQGSNLGVGHSTRSPEFEDFENGRSPWKQETTHRDISPGILEAGDTCGPTQQLGSGLEEIRSTSHITSHDGRNGGSVMQRLGSTPASSGIIKQRLGISSVVSPVQARPRVRSVVSIPSREGLDDSTFTTIPTACENPASVESSSESQAAGTEDKDASQFEKRTFSRMHDGETVQVSYKVYIPATSPRLARRKLQR</sequence>
<evidence type="ECO:0000256" key="1">
    <source>
        <dbReference type="SAM" id="MobiDB-lite"/>
    </source>
</evidence>
<feature type="compositionally biased region" description="Low complexity" evidence="1">
    <location>
        <begin position="270"/>
        <end position="282"/>
    </location>
</feature>
<accession>M7YFP6</accession>
<dbReference type="Pfam" id="PF04827">
    <property type="entry name" value="Plant_tran"/>
    <property type="match status" value="1"/>
</dbReference>
<protein>
    <submittedName>
        <fullName evidence="2">Uncharacterized protein</fullName>
    </submittedName>
</protein>
<dbReference type="InterPro" id="IPR006912">
    <property type="entry name" value="Harbinger_derived_prot"/>
</dbReference>
<feature type="compositionally biased region" description="Basic residues" evidence="1">
    <location>
        <begin position="247"/>
        <end position="269"/>
    </location>
</feature>
<feature type="region of interest" description="Disordered" evidence="1">
    <location>
        <begin position="239"/>
        <end position="335"/>
    </location>
</feature>
<evidence type="ECO:0000313" key="2">
    <source>
        <dbReference type="EMBL" id="EMS45982.1"/>
    </source>
</evidence>
<gene>
    <name evidence="2" type="ORF">TRIUR3_33701</name>
</gene>
<dbReference type="PANTHER" id="PTHR36808:SF1">
    <property type="entry name" value="TRANSCRIPTIONAL REGULATOR ATRX-LIKE PROTEIN"/>
    <property type="match status" value="1"/>
</dbReference>
<dbReference type="OMA" id="ATSHSWK"/>
<dbReference type="AlphaFoldDB" id="M7YFP6"/>
<feature type="region of interest" description="Disordered" evidence="1">
    <location>
        <begin position="570"/>
        <end position="602"/>
    </location>
</feature>
<proteinExistence type="predicted"/>
<feature type="compositionally biased region" description="Basic and acidic residues" evidence="1">
    <location>
        <begin position="298"/>
        <end position="312"/>
    </location>
</feature>
<dbReference type="PANTHER" id="PTHR36808">
    <property type="entry name" value="TRANSCRIPTIONAL REGULATOR ATRX-LIKE PROTEIN"/>
    <property type="match status" value="1"/>
</dbReference>
<reference evidence="2" key="1">
    <citation type="journal article" date="2013" name="Nature">
        <title>Draft genome of the wheat A-genome progenitor Triticum urartu.</title>
        <authorList>
            <person name="Ling H.Q."/>
            <person name="Zhao S."/>
            <person name="Liu D."/>
            <person name="Wang J."/>
            <person name="Sun H."/>
            <person name="Zhang C."/>
            <person name="Fan H."/>
            <person name="Li D."/>
            <person name="Dong L."/>
            <person name="Tao Y."/>
            <person name="Gao C."/>
            <person name="Wu H."/>
            <person name="Li Y."/>
            <person name="Cui Y."/>
            <person name="Guo X."/>
            <person name="Zheng S."/>
            <person name="Wang B."/>
            <person name="Yu K."/>
            <person name="Liang Q."/>
            <person name="Yang W."/>
            <person name="Lou X."/>
            <person name="Chen J."/>
            <person name="Feng M."/>
            <person name="Jian J."/>
            <person name="Zhang X."/>
            <person name="Luo G."/>
            <person name="Jiang Y."/>
            <person name="Liu J."/>
            <person name="Wang Z."/>
            <person name="Sha Y."/>
            <person name="Zhang B."/>
            <person name="Wu H."/>
            <person name="Tang D."/>
            <person name="Shen Q."/>
            <person name="Xue P."/>
            <person name="Zou S."/>
            <person name="Wang X."/>
            <person name="Liu X."/>
            <person name="Wang F."/>
            <person name="Yang Y."/>
            <person name="An X."/>
            <person name="Dong Z."/>
            <person name="Zhang K."/>
            <person name="Zhang X."/>
            <person name="Luo M.C."/>
            <person name="Dvorak J."/>
            <person name="Tong Y."/>
            <person name="Wang J."/>
            <person name="Yang H."/>
            <person name="Li Z."/>
            <person name="Wang D."/>
            <person name="Zhang A."/>
            <person name="Wang J."/>
        </authorList>
    </citation>
    <scope>NUCLEOTIDE SEQUENCE</scope>
</reference>
<feature type="compositionally biased region" description="Basic and acidic residues" evidence="1">
    <location>
        <begin position="586"/>
        <end position="602"/>
    </location>
</feature>
<organism evidence="2">
    <name type="scientific">Triticum urartu</name>
    <name type="common">Red wild einkorn</name>
    <name type="synonym">Crithodium urartu</name>
    <dbReference type="NCBI Taxonomy" id="4572"/>
    <lineage>
        <taxon>Eukaryota</taxon>
        <taxon>Viridiplantae</taxon>
        <taxon>Streptophyta</taxon>
        <taxon>Embryophyta</taxon>
        <taxon>Tracheophyta</taxon>
        <taxon>Spermatophyta</taxon>
        <taxon>Magnoliopsida</taxon>
        <taxon>Liliopsida</taxon>
        <taxon>Poales</taxon>
        <taxon>Poaceae</taxon>
        <taxon>BOP clade</taxon>
        <taxon>Pooideae</taxon>
        <taxon>Triticodae</taxon>
        <taxon>Triticeae</taxon>
        <taxon>Triticinae</taxon>
        <taxon>Triticum</taxon>
    </lineage>
</organism>